<comment type="caution">
    <text evidence="1">The sequence shown here is derived from an EMBL/GenBank/DDBJ whole genome shotgun (WGS) entry which is preliminary data.</text>
</comment>
<organism evidence="1 2">
    <name type="scientific">Haemaphysalis longicornis</name>
    <name type="common">Bush tick</name>
    <dbReference type="NCBI Taxonomy" id="44386"/>
    <lineage>
        <taxon>Eukaryota</taxon>
        <taxon>Metazoa</taxon>
        <taxon>Ecdysozoa</taxon>
        <taxon>Arthropoda</taxon>
        <taxon>Chelicerata</taxon>
        <taxon>Arachnida</taxon>
        <taxon>Acari</taxon>
        <taxon>Parasitiformes</taxon>
        <taxon>Ixodida</taxon>
        <taxon>Ixodoidea</taxon>
        <taxon>Ixodidae</taxon>
        <taxon>Haemaphysalinae</taxon>
        <taxon>Haemaphysalis</taxon>
    </lineage>
</organism>
<sequence>MLITAGLAASLHENKNDGLPKPMATLPGLLRIHGDEYIDKRFEPDIPEQFTGKYPSIFGCSQSVCGPPADLPVSENVCHGRESRTRLCPVNACLV</sequence>
<proteinExistence type="predicted"/>
<protein>
    <submittedName>
        <fullName evidence="1">Uncharacterized protein</fullName>
    </submittedName>
</protein>
<evidence type="ECO:0000313" key="2">
    <source>
        <dbReference type="Proteomes" id="UP000821853"/>
    </source>
</evidence>
<name>A0A9J6G8Q3_HAELO</name>
<accession>A0A9J6G8Q3</accession>
<reference evidence="1 2" key="1">
    <citation type="journal article" date="2020" name="Cell">
        <title>Large-Scale Comparative Analyses of Tick Genomes Elucidate Their Genetic Diversity and Vector Capacities.</title>
        <authorList>
            <consortium name="Tick Genome and Microbiome Consortium (TIGMIC)"/>
            <person name="Jia N."/>
            <person name="Wang J."/>
            <person name="Shi W."/>
            <person name="Du L."/>
            <person name="Sun Y."/>
            <person name="Zhan W."/>
            <person name="Jiang J.F."/>
            <person name="Wang Q."/>
            <person name="Zhang B."/>
            <person name="Ji P."/>
            <person name="Bell-Sakyi L."/>
            <person name="Cui X.M."/>
            <person name="Yuan T.T."/>
            <person name="Jiang B.G."/>
            <person name="Yang W.F."/>
            <person name="Lam T.T."/>
            <person name="Chang Q.C."/>
            <person name="Ding S.J."/>
            <person name="Wang X.J."/>
            <person name="Zhu J.G."/>
            <person name="Ruan X.D."/>
            <person name="Zhao L."/>
            <person name="Wei J.T."/>
            <person name="Ye R.Z."/>
            <person name="Que T.C."/>
            <person name="Du C.H."/>
            <person name="Zhou Y.H."/>
            <person name="Cheng J.X."/>
            <person name="Dai P.F."/>
            <person name="Guo W.B."/>
            <person name="Han X.H."/>
            <person name="Huang E.J."/>
            <person name="Li L.F."/>
            <person name="Wei W."/>
            <person name="Gao Y.C."/>
            <person name="Liu J.Z."/>
            <person name="Shao H.Z."/>
            <person name="Wang X."/>
            <person name="Wang C.C."/>
            <person name="Yang T.C."/>
            <person name="Huo Q.B."/>
            <person name="Li W."/>
            <person name="Chen H.Y."/>
            <person name="Chen S.E."/>
            <person name="Zhou L.G."/>
            <person name="Ni X.B."/>
            <person name="Tian J.H."/>
            <person name="Sheng Y."/>
            <person name="Liu T."/>
            <person name="Pan Y.S."/>
            <person name="Xia L.Y."/>
            <person name="Li J."/>
            <person name="Zhao F."/>
            <person name="Cao W.C."/>
        </authorList>
    </citation>
    <scope>NUCLEOTIDE SEQUENCE [LARGE SCALE GENOMIC DNA]</scope>
    <source>
        <strain evidence="1">HaeL-2018</strain>
    </source>
</reference>
<gene>
    <name evidence="1" type="ORF">HPB48_021606</name>
</gene>
<dbReference type="AlphaFoldDB" id="A0A9J6G8Q3"/>
<dbReference type="EMBL" id="JABSTR010000005">
    <property type="protein sequence ID" value="KAH9371826.1"/>
    <property type="molecule type" value="Genomic_DNA"/>
</dbReference>
<dbReference type="Proteomes" id="UP000821853">
    <property type="component" value="Chromosome 3"/>
</dbReference>
<evidence type="ECO:0000313" key="1">
    <source>
        <dbReference type="EMBL" id="KAH9371826.1"/>
    </source>
</evidence>
<keyword evidence="2" id="KW-1185">Reference proteome</keyword>
<dbReference type="VEuPathDB" id="VectorBase:HLOH_056523"/>